<evidence type="ECO:0000256" key="6">
    <source>
        <dbReference type="ARBA" id="ARBA00022840"/>
    </source>
</evidence>
<dbReference type="PROSITE" id="PS50893">
    <property type="entry name" value="ABC_TRANSPORTER_2"/>
    <property type="match status" value="1"/>
</dbReference>
<dbReference type="eggNOG" id="COG2884">
    <property type="taxonomic scope" value="Bacteria"/>
</dbReference>
<comment type="caution">
    <text evidence="9">The sequence shown here is derived from an EMBL/GenBank/DDBJ whole genome shotgun (WGS) entry which is preliminary data.</text>
</comment>
<keyword evidence="5" id="KW-0547">Nucleotide-binding</keyword>
<feature type="domain" description="ABC transporter" evidence="8">
    <location>
        <begin position="3"/>
        <end position="241"/>
    </location>
</feature>
<evidence type="ECO:0000256" key="5">
    <source>
        <dbReference type="ARBA" id="ARBA00022741"/>
    </source>
</evidence>
<keyword evidence="7" id="KW-0472">Membrane</keyword>
<dbReference type="STRING" id="28128.HMPREF3226_01811"/>
<dbReference type="OrthoDB" id="9802264at2"/>
<dbReference type="Pfam" id="PF00005">
    <property type="entry name" value="ABC_tran"/>
    <property type="match status" value="1"/>
</dbReference>
<keyword evidence="10" id="KW-1185">Reference proteome</keyword>
<evidence type="ECO:0000256" key="2">
    <source>
        <dbReference type="ARBA" id="ARBA00005417"/>
    </source>
</evidence>
<sequence length="256" mass="28938">MLIDYSNVNIYQDNRLILKDVNFQVEEGEFIYIIGKVGSGKSSLLKTIYCELDVDKEDAEKAEVLGISLLSMKRRYVPALRKQMGIIFQDFQLLHDRSVYKNLYFVLKATGWKNRKDINNRILAVLDEVGMQDKKDKMPSELSGGEQQRIAIARALLNNPKIIIADEPTGNLDPETATNIVSILKRASQDGATVIMSTHNIHLLEQFPGKVYRCKDDDFSLIPSEADTSNLSEEDMPIEAIVDPLDFSDVEEVPEI</sequence>
<organism evidence="9 10">
    <name type="scientific">Prevotella corporis</name>
    <dbReference type="NCBI Taxonomy" id="28128"/>
    <lineage>
        <taxon>Bacteria</taxon>
        <taxon>Pseudomonadati</taxon>
        <taxon>Bacteroidota</taxon>
        <taxon>Bacteroidia</taxon>
        <taxon>Bacteroidales</taxon>
        <taxon>Prevotellaceae</taxon>
        <taxon>Prevotella</taxon>
    </lineage>
</organism>
<dbReference type="GO" id="GO:0016887">
    <property type="term" value="F:ATP hydrolysis activity"/>
    <property type="evidence" value="ECO:0007669"/>
    <property type="project" value="InterPro"/>
</dbReference>
<reference evidence="10" key="1">
    <citation type="submission" date="2016-01" db="EMBL/GenBank/DDBJ databases">
        <authorList>
            <person name="Mitreva M."/>
            <person name="Pepin K.H."/>
            <person name="Mihindukulasuriya K.A."/>
            <person name="Fulton R."/>
            <person name="Fronick C."/>
            <person name="O'Laughlin M."/>
            <person name="Miner T."/>
            <person name="Herter B."/>
            <person name="Rosa B.A."/>
            <person name="Cordes M."/>
            <person name="Tomlinson C."/>
            <person name="Wollam A."/>
            <person name="Palsikar V.B."/>
            <person name="Mardis E.R."/>
            <person name="Wilson R.K."/>
        </authorList>
    </citation>
    <scope>NUCLEOTIDE SEQUENCE [LARGE SCALE GENOMIC DNA]</scope>
    <source>
        <strain evidence="10">MJR7716</strain>
    </source>
</reference>
<comment type="subcellular location">
    <subcellularLocation>
        <location evidence="1">Cell membrane</location>
        <topology evidence="1">Peripheral membrane protein</topology>
    </subcellularLocation>
</comment>
<evidence type="ECO:0000256" key="3">
    <source>
        <dbReference type="ARBA" id="ARBA00022448"/>
    </source>
</evidence>
<dbReference type="InterPro" id="IPR050086">
    <property type="entry name" value="MetN_ABC_transporter-like"/>
</dbReference>
<dbReference type="GO" id="GO:0005524">
    <property type="term" value="F:ATP binding"/>
    <property type="evidence" value="ECO:0007669"/>
    <property type="project" value="UniProtKB-KW"/>
</dbReference>
<dbReference type="PANTHER" id="PTHR43166:SF9">
    <property type="entry name" value="GLUTAMATE_ASPARTATE IMPORT ATP-BINDING PROTEIN GLTL"/>
    <property type="match status" value="1"/>
</dbReference>
<protein>
    <submittedName>
        <fullName evidence="9">Putative cell division ATP-binding protein FtsE</fullName>
    </submittedName>
</protein>
<evidence type="ECO:0000313" key="9">
    <source>
        <dbReference type="EMBL" id="KXA36866.1"/>
    </source>
</evidence>
<dbReference type="InterPro" id="IPR017871">
    <property type="entry name" value="ABC_transporter-like_CS"/>
</dbReference>
<evidence type="ECO:0000256" key="7">
    <source>
        <dbReference type="ARBA" id="ARBA00023136"/>
    </source>
</evidence>
<keyword evidence="9" id="KW-0132">Cell division</keyword>
<keyword evidence="6 9" id="KW-0067">ATP-binding</keyword>
<dbReference type="GO" id="GO:0005886">
    <property type="term" value="C:plasma membrane"/>
    <property type="evidence" value="ECO:0007669"/>
    <property type="project" value="UniProtKB-SubCell"/>
</dbReference>
<dbReference type="GO" id="GO:0051301">
    <property type="term" value="P:cell division"/>
    <property type="evidence" value="ECO:0007669"/>
    <property type="project" value="UniProtKB-KW"/>
</dbReference>
<dbReference type="AlphaFoldDB" id="A0A133Q1X4"/>
<dbReference type="Gene3D" id="3.40.50.300">
    <property type="entry name" value="P-loop containing nucleotide triphosphate hydrolases"/>
    <property type="match status" value="1"/>
</dbReference>
<dbReference type="Proteomes" id="UP000070533">
    <property type="component" value="Unassembled WGS sequence"/>
</dbReference>
<keyword evidence="3" id="KW-0813">Transport</keyword>
<evidence type="ECO:0000256" key="1">
    <source>
        <dbReference type="ARBA" id="ARBA00004202"/>
    </source>
</evidence>
<name>A0A133Q1X4_9BACT</name>
<dbReference type="InterPro" id="IPR003439">
    <property type="entry name" value="ABC_transporter-like_ATP-bd"/>
</dbReference>
<evidence type="ECO:0000259" key="8">
    <source>
        <dbReference type="PROSITE" id="PS50893"/>
    </source>
</evidence>
<keyword evidence="9" id="KW-0131">Cell cycle</keyword>
<evidence type="ECO:0000313" key="10">
    <source>
        <dbReference type="Proteomes" id="UP000070533"/>
    </source>
</evidence>
<accession>A0A133Q1X4</accession>
<dbReference type="SMART" id="SM00382">
    <property type="entry name" value="AAA"/>
    <property type="match status" value="1"/>
</dbReference>
<dbReference type="PROSITE" id="PS00211">
    <property type="entry name" value="ABC_TRANSPORTER_1"/>
    <property type="match status" value="1"/>
</dbReference>
<dbReference type="RefSeq" id="WP_060940933.1">
    <property type="nucleotide sequence ID" value="NZ_KQ957279.1"/>
</dbReference>
<dbReference type="SUPFAM" id="SSF52540">
    <property type="entry name" value="P-loop containing nucleoside triphosphate hydrolases"/>
    <property type="match status" value="1"/>
</dbReference>
<dbReference type="PANTHER" id="PTHR43166">
    <property type="entry name" value="AMINO ACID IMPORT ATP-BINDING PROTEIN"/>
    <property type="match status" value="1"/>
</dbReference>
<proteinExistence type="inferred from homology"/>
<comment type="similarity">
    <text evidence="2">Belongs to the ABC transporter superfamily.</text>
</comment>
<dbReference type="EMBL" id="LRQG01000149">
    <property type="protein sequence ID" value="KXA36866.1"/>
    <property type="molecule type" value="Genomic_DNA"/>
</dbReference>
<dbReference type="PATRIC" id="fig|28128.5.peg.1858"/>
<keyword evidence="4" id="KW-1003">Cell membrane</keyword>
<dbReference type="InterPro" id="IPR027417">
    <property type="entry name" value="P-loop_NTPase"/>
</dbReference>
<gene>
    <name evidence="9" type="ORF">HMPREF3226_01811</name>
</gene>
<dbReference type="InterPro" id="IPR003593">
    <property type="entry name" value="AAA+_ATPase"/>
</dbReference>
<evidence type="ECO:0000256" key="4">
    <source>
        <dbReference type="ARBA" id="ARBA00022475"/>
    </source>
</evidence>